<keyword evidence="2 4" id="KW-0863">Zinc-finger</keyword>
<dbReference type="InterPro" id="IPR017907">
    <property type="entry name" value="Znf_RING_CS"/>
</dbReference>
<feature type="domain" description="RING-type" evidence="6">
    <location>
        <begin position="11"/>
        <end position="51"/>
    </location>
</feature>
<evidence type="ECO:0000256" key="2">
    <source>
        <dbReference type="ARBA" id="ARBA00022771"/>
    </source>
</evidence>
<evidence type="ECO:0000256" key="4">
    <source>
        <dbReference type="PROSITE-ProRule" id="PRU00024"/>
    </source>
</evidence>
<reference evidence="8" key="2">
    <citation type="submission" date="2025-09" db="UniProtKB">
        <authorList>
            <consortium name="Ensembl"/>
        </authorList>
    </citation>
    <scope>IDENTIFICATION</scope>
</reference>
<sequence length="185" mass="21094">MASRSEEDLCCPVCQEVFRDPVLLSCSHSFCKDCLKRWWIERPTHECPVCKRRSSKSDPPLNLALKNLCESFLQERDQRASEALCSLHSEKLRLFCLDHQQPVCHICRDSEKHTNHRFRPIDEAAQQHKKELQETLDRGRGGQAGCTEGGRGAEEWDDEGEDGGSEQRDSSSFRHSQSHRGGAES</sequence>
<dbReference type="InterPro" id="IPR001841">
    <property type="entry name" value="Znf_RING"/>
</dbReference>
<keyword evidence="9" id="KW-1185">Reference proteome</keyword>
<evidence type="ECO:0000313" key="8">
    <source>
        <dbReference type="Ensembl" id="ENSACLP00000082302.1"/>
    </source>
</evidence>
<dbReference type="InterPro" id="IPR013083">
    <property type="entry name" value="Znf_RING/FYVE/PHD"/>
</dbReference>
<dbReference type="PROSITE" id="PS50119">
    <property type="entry name" value="ZF_BBOX"/>
    <property type="match status" value="1"/>
</dbReference>
<evidence type="ECO:0000256" key="1">
    <source>
        <dbReference type="ARBA" id="ARBA00022723"/>
    </source>
</evidence>
<dbReference type="SUPFAM" id="SSF57850">
    <property type="entry name" value="RING/U-box"/>
    <property type="match status" value="1"/>
</dbReference>
<dbReference type="AlphaFoldDB" id="A0AAX7VMH1"/>
<evidence type="ECO:0000259" key="6">
    <source>
        <dbReference type="PROSITE" id="PS50089"/>
    </source>
</evidence>
<dbReference type="Pfam" id="PF13445">
    <property type="entry name" value="zf-RING_UBOX"/>
    <property type="match status" value="1"/>
</dbReference>
<keyword evidence="1" id="KW-0479">Metal-binding</keyword>
<dbReference type="InterPro" id="IPR000315">
    <property type="entry name" value="Znf_B-box"/>
</dbReference>
<dbReference type="SUPFAM" id="SSF57845">
    <property type="entry name" value="B-box zinc-binding domain"/>
    <property type="match status" value="1"/>
</dbReference>
<dbReference type="InterPro" id="IPR027370">
    <property type="entry name" value="Znf-RING_euk"/>
</dbReference>
<feature type="region of interest" description="Disordered" evidence="5">
    <location>
        <begin position="128"/>
        <end position="185"/>
    </location>
</feature>
<accession>A0AAX7VMH1</accession>
<reference evidence="8" key="1">
    <citation type="submission" date="2025-08" db="UniProtKB">
        <authorList>
            <consortium name="Ensembl"/>
        </authorList>
    </citation>
    <scope>IDENTIFICATION</scope>
</reference>
<dbReference type="SMART" id="SM00184">
    <property type="entry name" value="RING"/>
    <property type="match status" value="1"/>
</dbReference>
<name>A0AAX7VMH1_ASTCA</name>
<dbReference type="Gene3D" id="3.30.40.10">
    <property type="entry name" value="Zinc/RING finger domain, C3HC4 (zinc finger)"/>
    <property type="match status" value="1"/>
</dbReference>
<evidence type="ECO:0000313" key="9">
    <source>
        <dbReference type="Proteomes" id="UP000265100"/>
    </source>
</evidence>
<organism evidence="8 9">
    <name type="scientific">Astatotilapia calliptera</name>
    <name type="common">Eastern happy</name>
    <name type="synonym">Chromis callipterus</name>
    <dbReference type="NCBI Taxonomy" id="8154"/>
    <lineage>
        <taxon>Eukaryota</taxon>
        <taxon>Metazoa</taxon>
        <taxon>Chordata</taxon>
        <taxon>Craniata</taxon>
        <taxon>Vertebrata</taxon>
        <taxon>Euteleostomi</taxon>
        <taxon>Actinopterygii</taxon>
        <taxon>Neopterygii</taxon>
        <taxon>Teleostei</taxon>
        <taxon>Neoteleostei</taxon>
        <taxon>Acanthomorphata</taxon>
        <taxon>Ovalentaria</taxon>
        <taxon>Cichlomorphae</taxon>
        <taxon>Cichliformes</taxon>
        <taxon>Cichlidae</taxon>
        <taxon>African cichlids</taxon>
        <taxon>Pseudocrenilabrinae</taxon>
        <taxon>Haplochromini</taxon>
        <taxon>Astatotilapia</taxon>
    </lineage>
</organism>
<proteinExistence type="predicted"/>
<keyword evidence="3" id="KW-0862">Zinc</keyword>
<feature type="compositionally biased region" description="Basic and acidic residues" evidence="5">
    <location>
        <begin position="128"/>
        <end position="140"/>
    </location>
</feature>
<feature type="compositionally biased region" description="Gly residues" evidence="5">
    <location>
        <begin position="141"/>
        <end position="150"/>
    </location>
</feature>
<dbReference type="Ensembl" id="ENSACLT00000058236.1">
    <property type="protein sequence ID" value="ENSACLP00000082302.1"/>
    <property type="gene ID" value="ENSACLG00000030067.1"/>
</dbReference>
<feature type="domain" description="B box-type" evidence="7">
    <location>
        <begin position="80"/>
        <end position="121"/>
    </location>
</feature>
<dbReference type="GO" id="GO:0008270">
    <property type="term" value="F:zinc ion binding"/>
    <property type="evidence" value="ECO:0007669"/>
    <property type="project" value="UniProtKB-KW"/>
</dbReference>
<feature type="compositionally biased region" description="Acidic residues" evidence="5">
    <location>
        <begin position="155"/>
        <end position="164"/>
    </location>
</feature>
<protein>
    <submittedName>
        <fullName evidence="8">Uncharacterized protein</fullName>
    </submittedName>
</protein>
<dbReference type="SMART" id="SM00336">
    <property type="entry name" value="BBOX"/>
    <property type="match status" value="1"/>
</dbReference>
<dbReference type="Gene3D" id="3.30.160.60">
    <property type="entry name" value="Classic Zinc Finger"/>
    <property type="match status" value="1"/>
</dbReference>
<dbReference type="Proteomes" id="UP000265100">
    <property type="component" value="Unplaced"/>
</dbReference>
<dbReference type="PROSITE" id="PS50089">
    <property type="entry name" value="ZF_RING_2"/>
    <property type="match status" value="1"/>
</dbReference>
<dbReference type="PANTHER" id="PTHR24103">
    <property type="entry name" value="E3 UBIQUITIN-PROTEIN LIGASE TRIM"/>
    <property type="match status" value="1"/>
</dbReference>
<dbReference type="PROSITE" id="PS00518">
    <property type="entry name" value="ZF_RING_1"/>
    <property type="match status" value="1"/>
</dbReference>
<dbReference type="Pfam" id="PF00643">
    <property type="entry name" value="zf-B_box"/>
    <property type="match status" value="1"/>
</dbReference>
<evidence type="ECO:0000259" key="7">
    <source>
        <dbReference type="PROSITE" id="PS50119"/>
    </source>
</evidence>
<dbReference type="GeneTree" id="ENSGT00970000193381"/>
<dbReference type="InterPro" id="IPR050143">
    <property type="entry name" value="TRIM/RBCC"/>
</dbReference>
<evidence type="ECO:0000256" key="5">
    <source>
        <dbReference type="SAM" id="MobiDB-lite"/>
    </source>
</evidence>
<evidence type="ECO:0000256" key="3">
    <source>
        <dbReference type="ARBA" id="ARBA00022833"/>
    </source>
</evidence>